<comment type="caution">
    <text evidence="3">The sequence shown here is derived from an EMBL/GenBank/DDBJ whole genome shotgun (WGS) entry which is preliminary data.</text>
</comment>
<feature type="region of interest" description="Disordered" evidence="1">
    <location>
        <begin position="394"/>
        <end position="419"/>
    </location>
</feature>
<feature type="compositionally biased region" description="Polar residues" evidence="1">
    <location>
        <begin position="326"/>
        <end position="337"/>
    </location>
</feature>
<feature type="domain" description="DUF6697" evidence="2">
    <location>
        <begin position="344"/>
        <end position="454"/>
    </location>
</feature>
<dbReference type="EMBL" id="MNAD01000362">
    <property type="protein sequence ID" value="OJT13778.1"/>
    <property type="molecule type" value="Genomic_DNA"/>
</dbReference>
<evidence type="ECO:0000259" key="2">
    <source>
        <dbReference type="Pfam" id="PF20411"/>
    </source>
</evidence>
<feature type="compositionally biased region" description="Low complexity" evidence="1">
    <location>
        <begin position="232"/>
        <end position="246"/>
    </location>
</feature>
<dbReference type="OrthoDB" id="2755864at2759"/>
<accession>A0A1M2W1Q4</accession>
<keyword evidence="4" id="KW-1185">Reference proteome</keyword>
<dbReference type="OMA" id="PHGALKQ"/>
<evidence type="ECO:0000313" key="4">
    <source>
        <dbReference type="Proteomes" id="UP000184267"/>
    </source>
</evidence>
<proteinExistence type="predicted"/>
<dbReference type="InterPro" id="IPR046520">
    <property type="entry name" value="DUF6697"/>
</dbReference>
<feature type="region of interest" description="Disordered" evidence="1">
    <location>
        <begin position="192"/>
        <end position="345"/>
    </location>
</feature>
<gene>
    <name evidence="3" type="ORF">TRAPUB_9673</name>
</gene>
<evidence type="ECO:0000256" key="1">
    <source>
        <dbReference type="SAM" id="MobiDB-lite"/>
    </source>
</evidence>
<dbReference type="AlphaFoldDB" id="A0A1M2W1Q4"/>
<reference evidence="3 4" key="1">
    <citation type="submission" date="2016-10" db="EMBL/GenBank/DDBJ databases">
        <title>Genome sequence of the basidiomycete white-rot fungus Trametes pubescens.</title>
        <authorList>
            <person name="Makela M.R."/>
            <person name="Granchi Z."/>
            <person name="Peng M."/>
            <person name="De Vries R.P."/>
            <person name="Grigoriev I."/>
            <person name="Riley R."/>
            <person name="Hilden K."/>
        </authorList>
    </citation>
    <scope>NUCLEOTIDE SEQUENCE [LARGE SCALE GENOMIC DNA]</scope>
    <source>
        <strain evidence="3 4">FBCC735</strain>
    </source>
</reference>
<dbReference type="Proteomes" id="UP000184267">
    <property type="component" value="Unassembled WGS sequence"/>
</dbReference>
<feature type="region of interest" description="Disordered" evidence="1">
    <location>
        <begin position="30"/>
        <end position="108"/>
    </location>
</feature>
<feature type="compositionally biased region" description="Basic and acidic residues" evidence="1">
    <location>
        <begin position="285"/>
        <end position="296"/>
    </location>
</feature>
<sequence length="461" mass="50288">MLSRQATRIVDLEGKVVDLEAKIAYLQEALAQDRKRAPTVPLVADTKPPREPQASSSGSNERPHGALKQRNSPFKASRPRETQRSIPPPTAYGARPYTPALSHTGSADDPFVLDDEDDTITAPLIASGSPAHKPVSQKRKACLSPAPLPDSLSLLPAWPPFKSPRKKVKVWVQVPKTAKRVSEVARMSVALKHSGRAEQSGGSAVAEPDFRERSMSPMSDLTSPPGSPAPVEVSLNAESALSSAEVGSKQRSRSFSRELSYADPPNASSVPAHATVEMVPCSDQVGRRDDTEERPPPSRTQASSPPAAPGSYLNFKPIDVPDLPSAGSSSSTPAQAKQSRRQALHKAKNKWARAICTQPKFIDIWARVTLRDRLGRVPTSQELQSEIEDRAAQIKAAKRTRGPKSAEEKQESRNKRSQEMDQIIKAYENGDEVMDVWNMVCVGFDKHVLDTIWDEKAAKES</sequence>
<organism evidence="3 4">
    <name type="scientific">Trametes pubescens</name>
    <name type="common">White-rot fungus</name>
    <dbReference type="NCBI Taxonomy" id="154538"/>
    <lineage>
        <taxon>Eukaryota</taxon>
        <taxon>Fungi</taxon>
        <taxon>Dikarya</taxon>
        <taxon>Basidiomycota</taxon>
        <taxon>Agaricomycotina</taxon>
        <taxon>Agaricomycetes</taxon>
        <taxon>Polyporales</taxon>
        <taxon>Polyporaceae</taxon>
        <taxon>Trametes</taxon>
    </lineage>
</organism>
<feature type="compositionally biased region" description="Basic and acidic residues" evidence="1">
    <location>
        <begin position="404"/>
        <end position="419"/>
    </location>
</feature>
<name>A0A1M2W1Q4_TRAPU</name>
<dbReference type="Pfam" id="PF20411">
    <property type="entry name" value="DUF6697"/>
    <property type="match status" value="1"/>
</dbReference>
<protein>
    <recommendedName>
        <fullName evidence="2">DUF6697 domain-containing protein</fullName>
    </recommendedName>
</protein>
<evidence type="ECO:0000313" key="3">
    <source>
        <dbReference type="EMBL" id="OJT13778.1"/>
    </source>
</evidence>